<name>A0A1H4A8M9_9RHOB</name>
<dbReference type="InterPro" id="IPR006913">
    <property type="entry name" value="CENP-V/GFA"/>
</dbReference>
<evidence type="ECO:0000256" key="1">
    <source>
        <dbReference type="ARBA" id="ARBA00005495"/>
    </source>
</evidence>
<evidence type="ECO:0000313" key="6">
    <source>
        <dbReference type="EMBL" id="SEA32260.1"/>
    </source>
</evidence>
<keyword evidence="7" id="KW-1185">Reference proteome</keyword>
<keyword evidence="2" id="KW-0479">Metal-binding</keyword>
<evidence type="ECO:0000259" key="5">
    <source>
        <dbReference type="PROSITE" id="PS51891"/>
    </source>
</evidence>
<evidence type="ECO:0000256" key="4">
    <source>
        <dbReference type="ARBA" id="ARBA00023239"/>
    </source>
</evidence>
<comment type="similarity">
    <text evidence="1">Belongs to the Gfa family.</text>
</comment>
<dbReference type="Pfam" id="PF04828">
    <property type="entry name" value="GFA"/>
    <property type="match status" value="1"/>
</dbReference>
<dbReference type="GO" id="GO:0046872">
    <property type="term" value="F:metal ion binding"/>
    <property type="evidence" value="ECO:0007669"/>
    <property type="project" value="UniProtKB-KW"/>
</dbReference>
<dbReference type="PROSITE" id="PS51891">
    <property type="entry name" value="CENP_V_GFA"/>
    <property type="match status" value="1"/>
</dbReference>
<feature type="domain" description="CENP-V/GFA" evidence="5">
    <location>
        <begin position="6"/>
        <end position="116"/>
    </location>
</feature>
<dbReference type="AlphaFoldDB" id="A0A1H4A8M9"/>
<gene>
    <name evidence="6" type="ORF">SAMN05444370_104115</name>
</gene>
<dbReference type="GO" id="GO:0016846">
    <property type="term" value="F:carbon-sulfur lyase activity"/>
    <property type="evidence" value="ECO:0007669"/>
    <property type="project" value="InterPro"/>
</dbReference>
<dbReference type="InterPro" id="IPR011057">
    <property type="entry name" value="Mss4-like_sf"/>
</dbReference>
<dbReference type="STRING" id="89524.SAMN05444370_104115"/>
<evidence type="ECO:0000256" key="2">
    <source>
        <dbReference type="ARBA" id="ARBA00022723"/>
    </source>
</evidence>
<dbReference type="Gene3D" id="3.90.1590.10">
    <property type="entry name" value="glutathione-dependent formaldehyde- activating enzyme (gfa)"/>
    <property type="match status" value="1"/>
</dbReference>
<keyword evidence="3" id="KW-0862">Zinc</keyword>
<dbReference type="Proteomes" id="UP000198703">
    <property type="component" value="Unassembled WGS sequence"/>
</dbReference>
<organism evidence="6 7">
    <name type="scientific">Rubrimonas cliftonensis</name>
    <dbReference type="NCBI Taxonomy" id="89524"/>
    <lineage>
        <taxon>Bacteria</taxon>
        <taxon>Pseudomonadati</taxon>
        <taxon>Pseudomonadota</taxon>
        <taxon>Alphaproteobacteria</taxon>
        <taxon>Rhodobacterales</taxon>
        <taxon>Paracoccaceae</taxon>
        <taxon>Rubrimonas</taxon>
    </lineage>
</organism>
<proteinExistence type="inferred from homology"/>
<keyword evidence="4" id="KW-0456">Lyase</keyword>
<evidence type="ECO:0000256" key="3">
    <source>
        <dbReference type="ARBA" id="ARBA00022833"/>
    </source>
</evidence>
<dbReference type="RefSeq" id="WP_175478818.1">
    <property type="nucleotide sequence ID" value="NZ_FNQM01000004.1"/>
</dbReference>
<reference evidence="6 7" key="1">
    <citation type="submission" date="2016-10" db="EMBL/GenBank/DDBJ databases">
        <authorList>
            <person name="de Groot N.N."/>
        </authorList>
    </citation>
    <scope>NUCLEOTIDE SEQUENCE [LARGE SCALE GENOMIC DNA]</scope>
    <source>
        <strain evidence="6 7">DSM 15345</strain>
    </source>
</reference>
<dbReference type="SUPFAM" id="SSF51316">
    <property type="entry name" value="Mss4-like"/>
    <property type="match status" value="1"/>
</dbReference>
<dbReference type="EMBL" id="FNQM01000004">
    <property type="protein sequence ID" value="SEA32260.1"/>
    <property type="molecule type" value="Genomic_DNA"/>
</dbReference>
<accession>A0A1H4A8M9</accession>
<protein>
    <submittedName>
        <fullName evidence="6">Uncharacterized conserved protein</fullName>
    </submittedName>
</protein>
<evidence type="ECO:0000313" key="7">
    <source>
        <dbReference type="Proteomes" id="UP000198703"/>
    </source>
</evidence>
<dbReference type="PANTHER" id="PTHR33337:SF40">
    <property type="entry name" value="CENP-V_GFA DOMAIN-CONTAINING PROTEIN-RELATED"/>
    <property type="match status" value="1"/>
</dbReference>
<sequence length="137" mass="14888">MEPIRRVARCSCGALAVETLGEPVVSGMCSCSECQRRTGAPFGVSYYWEEGDCAISGPSTAWSRVSQRGRRFTQHFCPTCGATVWWRGEFLPGRIGVAGGAFADPALPAPQVAVWDGMRHAWLAGIADLPTHPEQRY</sequence>
<dbReference type="PANTHER" id="PTHR33337">
    <property type="entry name" value="GFA DOMAIN-CONTAINING PROTEIN"/>
    <property type="match status" value="1"/>
</dbReference>